<dbReference type="Gene3D" id="3.30.470.20">
    <property type="entry name" value="ATP-grasp fold, B domain"/>
    <property type="match status" value="1"/>
</dbReference>
<keyword evidence="7" id="KW-0067">ATP-binding</keyword>
<feature type="compositionally biased region" description="Polar residues" evidence="11">
    <location>
        <begin position="412"/>
        <end position="429"/>
    </location>
</feature>
<dbReference type="GO" id="GO:0005524">
    <property type="term" value="F:ATP binding"/>
    <property type="evidence" value="ECO:0007669"/>
    <property type="project" value="UniProtKB-KW"/>
</dbReference>
<keyword evidence="10" id="KW-0966">Cell projection</keyword>
<evidence type="ECO:0000256" key="9">
    <source>
        <dbReference type="ARBA" id="ARBA00023212"/>
    </source>
</evidence>
<evidence type="ECO:0000256" key="7">
    <source>
        <dbReference type="ARBA" id="ARBA00022840"/>
    </source>
</evidence>
<comment type="caution">
    <text evidence="12">The sequence shown here is derived from an EMBL/GenBank/DDBJ whole genome shotgun (WGS) entry which is preliminary data.</text>
</comment>
<keyword evidence="9" id="KW-0206">Cytoskeleton</keyword>
<dbReference type="GO" id="GO:0036064">
    <property type="term" value="C:ciliary basal body"/>
    <property type="evidence" value="ECO:0007669"/>
    <property type="project" value="TreeGrafter"/>
</dbReference>
<evidence type="ECO:0000256" key="4">
    <source>
        <dbReference type="ARBA" id="ARBA00022598"/>
    </source>
</evidence>
<organism evidence="12 13">
    <name type="scientific">Apatococcus lobatus</name>
    <dbReference type="NCBI Taxonomy" id="904363"/>
    <lineage>
        <taxon>Eukaryota</taxon>
        <taxon>Viridiplantae</taxon>
        <taxon>Chlorophyta</taxon>
        <taxon>core chlorophytes</taxon>
        <taxon>Trebouxiophyceae</taxon>
        <taxon>Chlorellales</taxon>
        <taxon>Chlorellaceae</taxon>
        <taxon>Apatococcus</taxon>
    </lineage>
</organism>
<keyword evidence="3" id="KW-0963">Cytoplasm</keyword>
<proteinExistence type="inferred from homology"/>
<feature type="compositionally biased region" description="Low complexity" evidence="11">
    <location>
        <begin position="440"/>
        <end position="461"/>
    </location>
</feature>
<feature type="compositionally biased region" description="Polar residues" evidence="11">
    <location>
        <begin position="487"/>
        <end position="497"/>
    </location>
</feature>
<dbReference type="GO" id="GO:0015631">
    <property type="term" value="F:tubulin binding"/>
    <property type="evidence" value="ECO:0007669"/>
    <property type="project" value="TreeGrafter"/>
</dbReference>
<gene>
    <name evidence="12" type="ORF">WJX74_005250</name>
</gene>
<reference evidence="12 13" key="1">
    <citation type="journal article" date="2024" name="Nat. Commun.">
        <title>Phylogenomics reveals the evolutionary origins of lichenization in chlorophyte algae.</title>
        <authorList>
            <person name="Puginier C."/>
            <person name="Libourel C."/>
            <person name="Otte J."/>
            <person name="Skaloud P."/>
            <person name="Haon M."/>
            <person name="Grisel S."/>
            <person name="Petersen M."/>
            <person name="Berrin J.G."/>
            <person name="Delaux P.M."/>
            <person name="Dal Grande F."/>
            <person name="Keller J."/>
        </authorList>
    </citation>
    <scope>NUCLEOTIDE SEQUENCE [LARGE SCALE GENOMIC DNA]</scope>
    <source>
        <strain evidence="12 13">SAG 2145</strain>
    </source>
</reference>
<evidence type="ECO:0000313" key="12">
    <source>
        <dbReference type="EMBL" id="KAK9844660.1"/>
    </source>
</evidence>
<evidence type="ECO:0000256" key="1">
    <source>
        <dbReference type="ARBA" id="ARBA00004120"/>
    </source>
</evidence>
<dbReference type="GO" id="GO:0005874">
    <property type="term" value="C:microtubule"/>
    <property type="evidence" value="ECO:0007669"/>
    <property type="project" value="UniProtKB-KW"/>
</dbReference>
<dbReference type="InterPro" id="IPR004344">
    <property type="entry name" value="TTL/TTLL_fam"/>
</dbReference>
<evidence type="ECO:0000256" key="2">
    <source>
        <dbReference type="ARBA" id="ARBA00006118"/>
    </source>
</evidence>
<dbReference type="AlphaFoldDB" id="A0AAW1SEY1"/>
<dbReference type="Proteomes" id="UP001438707">
    <property type="component" value="Unassembled WGS sequence"/>
</dbReference>
<accession>A0AAW1SEY1</accession>
<comment type="similarity">
    <text evidence="2">Belongs to the tubulin polyglutamylase family.</text>
</comment>
<sequence>MVKWKTDFESFVVNSNFERRGWTRAKDESDDWDIYWANINNARALFAPDSNVRLETNQIINHFPNHYEITRKDLLVKNIKRHLRQARRGGSDLQALDFLPTTYILPQDYSLFVEEFRKQESATWIMKPSGRAQGQGIFLINKLSQALPLPSKLFFVAPYGRQTFTMLHAAGSGCRTNATKPYTLVGWVSCCHAVAEAKFWDIRKWAPGQWQTMLKGPIETYVVSRYIDNPLLIGGKKFDLRLYVVVLSYKPLKAYLCKLGFARFCNIKYTAANSAEADISNPYVHLTNVSIQRRGEEYNESHGNKWPLSCLLAWLQGTRGEDAVQQFSADLRQVILESLKACQNIMINDRHCFEMYGYDIIVDEELKPWLIEVNASPSLTSTTPADRLLKARVIHDTLRLATPPEWDPHSPLESSTSQEASPAQHQLQSEWDGHTPGLARSTSSPIMSRTSSLRSQSSGRASKPEKRVSLAGNGSPKAKQPPVTAAPLTSQLQSSQPGHHLARLPQYVGSMELLCDETQDLEQSRARRAASLMQHAVQRPTRRTLLGSMLSSRPATSG</sequence>
<evidence type="ECO:0000256" key="10">
    <source>
        <dbReference type="ARBA" id="ARBA00023273"/>
    </source>
</evidence>
<keyword evidence="4" id="KW-0436">Ligase</keyword>
<evidence type="ECO:0000256" key="3">
    <source>
        <dbReference type="ARBA" id="ARBA00022490"/>
    </source>
</evidence>
<feature type="region of interest" description="Disordered" evidence="11">
    <location>
        <begin position="533"/>
        <end position="558"/>
    </location>
</feature>
<dbReference type="GO" id="GO:0070740">
    <property type="term" value="F:tubulin-glutamic acid ligase activity"/>
    <property type="evidence" value="ECO:0007669"/>
    <property type="project" value="TreeGrafter"/>
</dbReference>
<protein>
    <submittedName>
        <fullName evidence="12">Uncharacterized protein</fullName>
    </submittedName>
</protein>
<dbReference type="Pfam" id="PF03133">
    <property type="entry name" value="TTL"/>
    <property type="match status" value="1"/>
</dbReference>
<dbReference type="PANTHER" id="PTHR12241:SF31">
    <property type="entry name" value="POLYGLUTAMYLASE COMPLEX SUBUNIT TTLL1"/>
    <property type="match status" value="1"/>
</dbReference>
<dbReference type="PROSITE" id="PS51221">
    <property type="entry name" value="TTL"/>
    <property type="match status" value="1"/>
</dbReference>
<evidence type="ECO:0000256" key="6">
    <source>
        <dbReference type="ARBA" id="ARBA00022741"/>
    </source>
</evidence>
<evidence type="ECO:0000256" key="11">
    <source>
        <dbReference type="SAM" id="MobiDB-lite"/>
    </source>
</evidence>
<keyword evidence="8" id="KW-0969">Cilium</keyword>
<dbReference type="SUPFAM" id="SSF56059">
    <property type="entry name" value="Glutathione synthetase ATP-binding domain-like"/>
    <property type="match status" value="1"/>
</dbReference>
<comment type="subcellular location">
    <subcellularLocation>
        <location evidence="1">Cytoplasm</location>
        <location evidence="1">Cytoskeleton</location>
        <location evidence="1">Cilium basal body</location>
    </subcellularLocation>
</comment>
<evidence type="ECO:0000256" key="5">
    <source>
        <dbReference type="ARBA" id="ARBA00022701"/>
    </source>
</evidence>
<evidence type="ECO:0000313" key="13">
    <source>
        <dbReference type="Proteomes" id="UP001438707"/>
    </source>
</evidence>
<evidence type="ECO:0000256" key="8">
    <source>
        <dbReference type="ARBA" id="ARBA00023069"/>
    </source>
</evidence>
<dbReference type="EMBL" id="JALJOS010000001">
    <property type="protein sequence ID" value="KAK9844660.1"/>
    <property type="molecule type" value="Genomic_DNA"/>
</dbReference>
<feature type="compositionally biased region" description="Polar residues" evidence="11">
    <location>
        <begin position="549"/>
        <end position="558"/>
    </location>
</feature>
<dbReference type="GO" id="GO:0000226">
    <property type="term" value="P:microtubule cytoskeleton organization"/>
    <property type="evidence" value="ECO:0007669"/>
    <property type="project" value="TreeGrafter"/>
</dbReference>
<keyword evidence="5" id="KW-0493">Microtubule</keyword>
<keyword evidence="13" id="KW-1185">Reference proteome</keyword>
<dbReference type="PANTHER" id="PTHR12241">
    <property type="entry name" value="TUBULIN POLYGLUTAMYLASE"/>
    <property type="match status" value="1"/>
</dbReference>
<feature type="region of interest" description="Disordered" evidence="11">
    <location>
        <begin position="401"/>
        <end position="498"/>
    </location>
</feature>
<name>A0AAW1SEY1_9CHLO</name>
<keyword evidence="6" id="KW-0547">Nucleotide-binding</keyword>